<proteinExistence type="predicted"/>
<organism evidence="2 3">
    <name type="scientific">Candidatus Dehalogenimonas loeffleri</name>
    <dbReference type="NCBI Taxonomy" id="3127115"/>
    <lineage>
        <taxon>Bacteria</taxon>
        <taxon>Bacillati</taxon>
        <taxon>Chloroflexota</taxon>
        <taxon>Dehalococcoidia</taxon>
        <taxon>Dehalococcoidales</taxon>
        <taxon>Dehalococcoidaceae</taxon>
        <taxon>Dehalogenimonas</taxon>
    </lineage>
</organism>
<evidence type="ECO:0000256" key="1">
    <source>
        <dbReference type="SAM" id="Phobius"/>
    </source>
</evidence>
<keyword evidence="1" id="KW-1133">Transmembrane helix</keyword>
<keyword evidence="1" id="KW-0472">Membrane</keyword>
<name>A0ABZ2J6Z6_9CHLR</name>
<feature type="transmembrane region" description="Helical" evidence="1">
    <location>
        <begin position="12"/>
        <end position="41"/>
    </location>
</feature>
<protein>
    <submittedName>
        <fullName evidence="2">Uncharacterized protein</fullName>
    </submittedName>
</protein>
<sequence>MNKSCGASGGYIWFIGWLFTIGFVDLSFWKIVLGIIVWPFYLGQALAG</sequence>
<evidence type="ECO:0000313" key="2">
    <source>
        <dbReference type="EMBL" id="WWX25019.1"/>
    </source>
</evidence>
<dbReference type="EMBL" id="CP146612">
    <property type="protein sequence ID" value="WWX25019.1"/>
    <property type="molecule type" value="Genomic_DNA"/>
</dbReference>
<accession>A0ABZ2J6Z6</accession>
<dbReference type="Proteomes" id="UP001375370">
    <property type="component" value="Chromosome"/>
</dbReference>
<dbReference type="RefSeq" id="WP_338737152.1">
    <property type="nucleotide sequence ID" value="NZ_CP146612.1"/>
</dbReference>
<reference evidence="2 3" key="1">
    <citation type="submission" date="2024-03" db="EMBL/GenBank/DDBJ databases">
        <title>A Dehalogenimonas Isolated from Estuarine Sediments Dihaloeliminates Chlorinated Alkanes.</title>
        <authorList>
            <person name="Yang Y."/>
            <person name="Wang H."/>
        </authorList>
    </citation>
    <scope>NUCLEOTIDE SEQUENCE [LARGE SCALE GENOMIC DNA]</scope>
    <source>
        <strain evidence="2 3">W</strain>
    </source>
</reference>
<gene>
    <name evidence="2" type="ORF">V8247_07085</name>
</gene>
<keyword evidence="3" id="KW-1185">Reference proteome</keyword>
<keyword evidence="1" id="KW-0812">Transmembrane</keyword>
<evidence type="ECO:0000313" key="3">
    <source>
        <dbReference type="Proteomes" id="UP001375370"/>
    </source>
</evidence>